<dbReference type="KEGG" id="sci:B446_35020"/>
<evidence type="ECO:0000313" key="1">
    <source>
        <dbReference type="EMBL" id="AGS66896.1"/>
    </source>
</evidence>
<sequence length="196" mass="20771">MLHAVPRGETLIVTVALTGASSGAVTVTDTAGNTYRPAGHINDRGRLLLFAVVGAKPLDMLDRIIIRWPRATAAQTAVDAFRGITAAGPWIEGESDPRDSTESINIGDLPLCTEGDLLFTAMNAPTGPAAQFHAPWQTAPWQTVDVDLPPRNPTLTTAYRSITSTDNDCTVRGTATPPWQSITLPLHAGAGPHSTR</sequence>
<dbReference type="EMBL" id="CP006259">
    <property type="protein sequence ID" value="AGS66896.1"/>
    <property type="molecule type" value="Genomic_DNA"/>
</dbReference>
<gene>
    <name evidence="1" type="ORF">B446_00270</name>
    <name evidence="2" type="ORF">B446_35020</name>
</gene>
<keyword evidence="3" id="KW-1185">Reference proteome</keyword>
<evidence type="ECO:0000313" key="2">
    <source>
        <dbReference type="EMBL" id="AGS73798.1"/>
    </source>
</evidence>
<protein>
    <submittedName>
        <fullName evidence="2">Uncharacterized protein</fullName>
    </submittedName>
</protein>
<dbReference type="EMBL" id="CP006259">
    <property type="protein sequence ID" value="AGS73798.1"/>
    <property type="molecule type" value="Genomic_DNA"/>
</dbReference>
<proteinExistence type="predicted"/>
<evidence type="ECO:0000313" key="3">
    <source>
        <dbReference type="Proteomes" id="UP000015423"/>
    </source>
</evidence>
<dbReference type="AlphaFoldDB" id="S5V2H7"/>
<dbReference type="KEGG" id="sci:B446_00270"/>
<reference evidence="3" key="1">
    <citation type="submission" date="2012-10" db="EMBL/GenBank/DDBJ databases">
        <title>The complete genome sequence of Streptomyces collinus Tu 365.</title>
        <authorList>
            <person name="Ruckert C."/>
            <person name="Szczepanowski R."/>
            <person name="Goesmann A."/>
            <person name="Pross E.K."/>
            <person name="Musiol E.M."/>
            <person name="Blin K."/>
            <person name="Wohlleben W."/>
            <person name="Puhler A."/>
            <person name="Weber T."/>
            <person name="Kalinowski J."/>
        </authorList>
    </citation>
    <scope>NUCLEOTIDE SEQUENCE [LARGE SCALE GENOMIC DNA]</scope>
    <source>
        <strain evidence="3">DSM 40733 / Tue 365</strain>
    </source>
</reference>
<name>S5V2H7_STRC3</name>
<dbReference type="Proteomes" id="UP000015423">
    <property type="component" value="Chromosome"/>
</dbReference>
<reference evidence="2" key="3">
    <citation type="submission" date="2015-08" db="EMBL/GenBank/DDBJ databases">
        <authorList>
            <person name="Weber T."/>
            <person name="Iftime D."/>
        </authorList>
    </citation>
    <scope>NUCLEOTIDE SEQUENCE</scope>
    <source>
        <strain evidence="2">Tu 365</strain>
    </source>
</reference>
<dbReference type="HOGENOM" id="CLU_1389512_0_0_11"/>
<accession>S5V2H7</accession>
<organism evidence="2 3">
    <name type="scientific">Streptomyces collinus (strain DSM 40733 / Tue 365)</name>
    <dbReference type="NCBI Taxonomy" id="1214242"/>
    <lineage>
        <taxon>Bacteria</taxon>
        <taxon>Bacillati</taxon>
        <taxon>Actinomycetota</taxon>
        <taxon>Actinomycetes</taxon>
        <taxon>Kitasatosporales</taxon>
        <taxon>Streptomycetaceae</taxon>
        <taxon>Streptomyces</taxon>
    </lineage>
</organism>
<dbReference type="PATRIC" id="fig|1214242.5.peg.51"/>
<reference evidence="2 3" key="2">
    <citation type="journal article" date="2013" name="J. Biotechnol.">
        <title>Complete genome sequence of the kirromycin producer Streptomyces collinus Tu 365 consisting of a linear chromosome and two linear plasmids.</title>
        <authorList>
            <person name="Ruckert C."/>
            <person name="Szczepanowski R."/>
            <person name="Albersmeier A."/>
            <person name="Goesmann A."/>
            <person name="Iftime D."/>
            <person name="Musiol E.M."/>
            <person name="Blin K."/>
            <person name="Wohlleben W."/>
            <person name="Puhler A."/>
            <person name="Kalinowski J."/>
            <person name="Weber T."/>
        </authorList>
    </citation>
    <scope>NUCLEOTIDE SEQUENCE [LARGE SCALE GENOMIC DNA]</scope>
    <source>
        <strain evidence="3">DSM 40733 / Tue 365</strain>
        <strain evidence="2">Tu 365</strain>
    </source>
</reference>